<sequence length="152" mass="17491">MSGNNVENNNETHIPSLNNQPDEQDIPQYPTDIETEIQRRVNERWERERENTIQSSHYTHYSRDRVVSESNEAPSAQNNPHERRPAVPMAVPATQNDDTTQKLQKELQDMKEMIKALISIATSRRECKIKISFTDRLDAVPLPKGVVLSQIT</sequence>
<dbReference type="EMBL" id="BAABME010006460">
    <property type="protein sequence ID" value="GAA0168410.1"/>
    <property type="molecule type" value="Genomic_DNA"/>
</dbReference>
<name>A0AAV3QZR5_LITER</name>
<evidence type="ECO:0000313" key="2">
    <source>
        <dbReference type="EMBL" id="GAA0168410.1"/>
    </source>
</evidence>
<dbReference type="Proteomes" id="UP001454036">
    <property type="component" value="Unassembled WGS sequence"/>
</dbReference>
<feature type="compositionally biased region" description="Polar residues" evidence="1">
    <location>
        <begin position="1"/>
        <end position="21"/>
    </location>
</feature>
<keyword evidence="3" id="KW-1185">Reference proteome</keyword>
<evidence type="ECO:0000256" key="1">
    <source>
        <dbReference type="SAM" id="MobiDB-lite"/>
    </source>
</evidence>
<evidence type="ECO:0000313" key="3">
    <source>
        <dbReference type="Proteomes" id="UP001454036"/>
    </source>
</evidence>
<proteinExistence type="predicted"/>
<gene>
    <name evidence="2" type="ORF">LIER_23134</name>
</gene>
<dbReference type="AlphaFoldDB" id="A0AAV3QZR5"/>
<feature type="region of interest" description="Disordered" evidence="1">
    <location>
        <begin position="1"/>
        <end position="100"/>
    </location>
</feature>
<comment type="caution">
    <text evidence="2">The sequence shown here is derived from an EMBL/GenBank/DDBJ whole genome shotgun (WGS) entry which is preliminary data.</text>
</comment>
<reference evidence="2 3" key="1">
    <citation type="submission" date="2024-01" db="EMBL/GenBank/DDBJ databases">
        <title>The complete chloroplast genome sequence of Lithospermum erythrorhizon: insights into the phylogenetic relationship among Boraginaceae species and the maternal lineages of purple gromwells.</title>
        <authorList>
            <person name="Okada T."/>
            <person name="Watanabe K."/>
        </authorList>
    </citation>
    <scope>NUCLEOTIDE SEQUENCE [LARGE SCALE GENOMIC DNA]</scope>
</reference>
<feature type="compositionally biased region" description="Polar residues" evidence="1">
    <location>
        <begin position="68"/>
        <end position="79"/>
    </location>
</feature>
<organism evidence="2 3">
    <name type="scientific">Lithospermum erythrorhizon</name>
    <name type="common">Purple gromwell</name>
    <name type="synonym">Lithospermum officinale var. erythrorhizon</name>
    <dbReference type="NCBI Taxonomy" id="34254"/>
    <lineage>
        <taxon>Eukaryota</taxon>
        <taxon>Viridiplantae</taxon>
        <taxon>Streptophyta</taxon>
        <taxon>Embryophyta</taxon>
        <taxon>Tracheophyta</taxon>
        <taxon>Spermatophyta</taxon>
        <taxon>Magnoliopsida</taxon>
        <taxon>eudicotyledons</taxon>
        <taxon>Gunneridae</taxon>
        <taxon>Pentapetalae</taxon>
        <taxon>asterids</taxon>
        <taxon>lamiids</taxon>
        <taxon>Boraginales</taxon>
        <taxon>Boraginaceae</taxon>
        <taxon>Boraginoideae</taxon>
        <taxon>Lithospermeae</taxon>
        <taxon>Lithospermum</taxon>
    </lineage>
</organism>
<accession>A0AAV3QZR5</accession>
<protein>
    <submittedName>
        <fullName evidence="2">Uncharacterized protein</fullName>
    </submittedName>
</protein>
<feature type="compositionally biased region" description="Basic and acidic residues" evidence="1">
    <location>
        <begin position="36"/>
        <end position="51"/>
    </location>
</feature>